<feature type="non-terminal residue" evidence="2">
    <location>
        <position position="1"/>
    </location>
</feature>
<keyword evidence="3" id="KW-1185">Reference proteome</keyword>
<reference evidence="2 3" key="1">
    <citation type="submission" date="2024-02" db="EMBL/GenBank/DDBJ databases">
        <authorList>
            <person name="Chen Y."/>
            <person name="Shah S."/>
            <person name="Dougan E. K."/>
            <person name="Thang M."/>
            <person name="Chan C."/>
        </authorList>
    </citation>
    <scope>NUCLEOTIDE SEQUENCE [LARGE SCALE GENOMIC DNA]</scope>
</reference>
<name>A0ABP0IIU1_9DINO</name>
<feature type="compositionally biased region" description="Basic and acidic residues" evidence="1">
    <location>
        <begin position="82"/>
        <end position="95"/>
    </location>
</feature>
<dbReference type="Proteomes" id="UP001642464">
    <property type="component" value="Unassembled WGS sequence"/>
</dbReference>
<evidence type="ECO:0000313" key="2">
    <source>
        <dbReference type="EMBL" id="CAK9002233.1"/>
    </source>
</evidence>
<sequence length="140" mass="15210">YAVERPLLHQHRLAPSSLDGTMLPFKANRTQIGGLVFGKDDMEPVRKDALEPLVFPKPLPWGALADEPDDAGGGELTLHSAGEPRETPKAGDVGRDLQAQLEGQLQKLQKAFEEKSLLDAHRLMVLEAQAAQAQQSGRPS</sequence>
<dbReference type="EMBL" id="CAXAMM010004047">
    <property type="protein sequence ID" value="CAK9002233.1"/>
    <property type="molecule type" value="Genomic_DNA"/>
</dbReference>
<gene>
    <name evidence="2" type="ORF">SCF082_LOCUS7254</name>
</gene>
<protein>
    <submittedName>
        <fullName evidence="2">Uncharacterized protein</fullName>
    </submittedName>
</protein>
<accession>A0ABP0IIU1</accession>
<organism evidence="2 3">
    <name type="scientific">Durusdinium trenchii</name>
    <dbReference type="NCBI Taxonomy" id="1381693"/>
    <lineage>
        <taxon>Eukaryota</taxon>
        <taxon>Sar</taxon>
        <taxon>Alveolata</taxon>
        <taxon>Dinophyceae</taxon>
        <taxon>Suessiales</taxon>
        <taxon>Symbiodiniaceae</taxon>
        <taxon>Durusdinium</taxon>
    </lineage>
</organism>
<proteinExistence type="predicted"/>
<evidence type="ECO:0000313" key="3">
    <source>
        <dbReference type="Proteomes" id="UP001642464"/>
    </source>
</evidence>
<comment type="caution">
    <text evidence="2">The sequence shown here is derived from an EMBL/GenBank/DDBJ whole genome shotgun (WGS) entry which is preliminary data.</text>
</comment>
<evidence type="ECO:0000256" key="1">
    <source>
        <dbReference type="SAM" id="MobiDB-lite"/>
    </source>
</evidence>
<feature type="region of interest" description="Disordered" evidence="1">
    <location>
        <begin position="61"/>
        <end position="96"/>
    </location>
</feature>